<evidence type="ECO:0000256" key="4">
    <source>
        <dbReference type="ARBA" id="ARBA00022692"/>
    </source>
</evidence>
<keyword evidence="9" id="KW-0503">Monooxygenase</keyword>
<dbReference type="AlphaFoldDB" id="A0AAW2LU29"/>
<dbReference type="PANTHER" id="PTHR47955">
    <property type="entry name" value="CYTOCHROME P450 FAMILY 71 PROTEIN"/>
    <property type="match status" value="1"/>
</dbReference>
<dbReference type="EMBL" id="JACGWK010000012">
    <property type="protein sequence ID" value="KAL0322684.1"/>
    <property type="molecule type" value="Genomic_DNA"/>
</dbReference>
<evidence type="ECO:0000256" key="3">
    <source>
        <dbReference type="ARBA" id="ARBA00022617"/>
    </source>
</evidence>
<comment type="similarity">
    <text evidence="2">Belongs to the cytochrome P450 family.</text>
</comment>
<dbReference type="PRINTS" id="PR00463">
    <property type="entry name" value="EP450I"/>
</dbReference>
<dbReference type="Gene3D" id="1.10.630.10">
    <property type="entry name" value="Cytochrome P450"/>
    <property type="match status" value="1"/>
</dbReference>
<feature type="region of interest" description="Disordered" evidence="11">
    <location>
        <begin position="1"/>
        <end position="35"/>
    </location>
</feature>
<keyword evidence="5" id="KW-0479">Metal-binding</keyword>
<dbReference type="Pfam" id="PF00067">
    <property type="entry name" value="p450"/>
    <property type="match status" value="1"/>
</dbReference>
<dbReference type="GO" id="GO:0005506">
    <property type="term" value="F:iron ion binding"/>
    <property type="evidence" value="ECO:0007669"/>
    <property type="project" value="InterPro"/>
</dbReference>
<accession>A0AAW2LU29</accession>
<feature type="compositionally biased region" description="Basic and acidic residues" evidence="11">
    <location>
        <begin position="1"/>
        <end position="11"/>
    </location>
</feature>
<protein>
    <submittedName>
        <fullName evidence="12">Costunolide synthase</fullName>
    </submittedName>
</protein>
<evidence type="ECO:0000256" key="11">
    <source>
        <dbReference type="SAM" id="MobiDB-lite"/>
    </source>
</evidence>
<evidence type="ECO:0000256" key="8">
    <source>
        <dbReference type="ARBA" id="ARBA00023004"/>
    </source>
</evidence>
<keyword evidence="3" id="KW-0349">Heme</keyword>
<dbReference type="GO" id="GO:0020037">
    <property type="term" value="F:heme binding"/>
    <property type="evidence" value="ECO:0007669"/>
    <property type="project" value="InterPro"/>
</dbReference>
<evidence type="ECO:0000256" key="6">
    <source>
        <dbReference type="ARBA" id="ARBA00022989"/>
    </source>
</evidence>
<dbReference type="InterPro" id="IPR001128">
    <property type="entry name" value="Cyt_P450"/>
</dbReference>
<keyword evidence="4" id="KW-0812">Transmembrane</keyword>
<keyword evidence="8" id="KW-0408">Iron</keyword>
<evidence type="ECO:0000256" key="9">
    <source>
        <dbReference type="ARBA" id="ARBA00023033"/>
    </source>
</evidence>
<evidence type="ECO:0000313" key="12">
    <source>
        <dbReference type="EMBL" id="KAL0322684.1"/>
    </source>
</evidence>
<evidence type="ECO:0000256" key="5">
    <source>
        <dbReference type="ARBA" id="ARBA00022723"/>
    </source>
</evidence>
<dbReference type="GO" id="GO:0016705">
    <property type="term" value="F:oxidoreductase activity, acting on paired donors, with incorporation or reduction of molecular oxygen"/>
    <property type="evidence" value="ECO:0007669"/>
    <property type="project" value="InterPro"/>
</dbReference>
<keyword evidence="7" id="KW-0560">Oxidoreductase</keyword>
<proteinExistence type="inferred from homology"/>
<keyword evidence="10" id="KW-0472">Membrane</keyword>
<organism evidence="12">
    <name type="scientific">Sesamum angustifolium</name>
    <dbReference type="NCBI Taxonomy" id="2727405"/>
    <lineage>
        <taxon>Eukaryota</taxon>
        <taxon>Viridiplantae</taxon>
        <taxon>Streptophyta</taxon>
        <taxon>Embryophyta</taxon>
        <taxon>Tracheophyta</taxon>
        <taxon>Spermatophyta</taxon>
        <taxon>Magnoliopsida</taxon>
        <taxon>eudicotyledons</taxon>
        <taxon>Gunneridae</taxon>
        <taxon>Pentapetalae</taxon>
        <taxon>asterids</taxon>
        <taxon>lamiids</taxon>
        <taxon>Lamiales</taxon>
        <taxon>Pedaliaceae</taxon>
        <taxon>Sesamum</taxon>
    </lineage>
</organism>
<comment type="caution">
    <text evidence="12">The sequence shown here is derived from an EMBL/GenBank/DDBJ whole genome shotgun (WGS) entry which is preliminary data.</text>
</comment>
<dbReference type="InterPro" id="IPR036396">
    <property type="entry name" value="Cyt_P450_sf"/>
</dbReference>
<comment type="subcellular location">
    <subcellularLocation>
        <location evidence="1">Membrane</location>
        <topology evidence="1">Single-pass membrane protein</topology>
    </subcellularLocation>
</comment>
<reference evidence="12" key="2">
    <citation type="journal article" date="2024" name="Plant">
        <title>Genomic evolution and insights into agronomic trait innovations of Sesamum species.</title>
        <authorList>
            <person name="Miao H."/>
            <person name="Wang L."/>
            <person name="Qu L."/>
            <person name="Liu H."/>
            <person name="Sun Y."/>
            <person name="Le M."/>
            <person name="Wang Q."/>
            <person name="Wei S."/>
            <person name="Zheng Y."/>
            <person name="Lin W."/>
            <person name="Duan Y."/>
            <person name="Cao H."/>
            <person name="Xiong S."/>
            <person name="Wang X."/>
            <person name="Wei L."/>
            <person name="Li C."/>
            <person name="Ma Q."/>
            <person name="Ju M."/>
            <person name="Zhao R."/>
            <person name="Li G."/>
            <person name="Mu C."/>
            <person name="Tian Q."/>
            <person name="Mei H."/>
            <person name="Zhang T."/>
            <person name="Gao T."/>
            <person name="Zhang H."/>
        </authorList>
    </citation>
    <scope>NUCLEOTIDE SEQUENCE</scope>
    <source>
        <strain evidence="12">G01</strain>
    </source>
</reference>
<sequence length="97" mass="11062">MEEVERQERTGKPPTRPAKVTDNRPRTPPRTTPFPLFQNLAKTYGDIMHFKLGEVSTIVISSPAIAKEALKTRDPMFADRPESVAAKIMWYDYVDIV</sequence>
<dbReference type="InterPro" id="IPR002401">
    <property type="entry name" value="Cyt_P450_E_grp-I"/>
</dbReference>
<reference evidence="12" key="1">
    <citation type="submission" date="2020-06" db="EMBL/GenBank/DDBJ databases">
        <authorList>
            <person name="Li T."/>
            <person name="Hu X."/>
            <person name="Zhang T."/>
            <person name="Song X."/>
            <person name="Zhang H."/>
            <person name="Dai N."/>
            <person name="Sheng W."/>
            <person name="Hou X."/>
            <person name="Wei L."/>
        </authorList>
    </citation>
    <scope>NUCLEOTIDE SEQUENCE</scope>
    <source>
        <strain evidence="12">G01</strain>
        <tissue evidence="12">Leaf</tissue>
    </source>
</reference>
<dbReference type="PANTHER" id="PTHR47955:SF9">
    <property type="entry name" value="PREMNASPIRODIENE OXYGENASE-LIKE"/>
    <property type="match status" value="1"/>
</dbReference>
<dbReference type="SUPFAM" id="SSF48264">
    <property type="entry name" value="Cytochrome P450"/>
    <property type="match status" value="1"/>
</dbReference>
<evidence type="ECO:0000256" key="1">
    <source>
        <dbReference type="ARBA" id="ARBA00004167"/>
    </source>
</evidence>
<evidence type="ECO:0000256" key="10">
    <source>
        <dbReference type="ARBA" id="ARBA00023136"/>
    </source>
</evidence>
<keyword evidence="6" id="KW-1133">Transmembrane helix</keyword>
<name>A0AAW2LU29_9LAMI</name>
<dbReference type="GO" id="GO:0004497">
    <property type="term" value="F:monooxygenase activity"/>
    <property type="evidence" value="ECO:0007669"/>
    <property type="project" value="UniProtKB-KW"/>
</dbReference>
<evidence type="ECO:0000256" key="7">
    <source>
        <dbReference type="ARBA" id="ARBA00023002"/>
    </source>
</evidence>
<evidence type="ECO:0000256" key="2">
    <source>
        <dbReference type="ARBA" id="ARBA00010617"/>
    </source>
</evidence>
<dbReference type="GO" id="GO:0016020">
    <property type="term" value="C:membrane"/>
    <property type="evidence" value="ECO:0007669"/>
    <property type="project" value="UniProtKB-SubCell"/>
</dbReference>
<gene>
    <name evidence="12" type="ORF">Sangu_1887700</name>
</gene>